<name>A0A015MRS4_RHIIW</name>
<dbReference type="OrthoDB" id="2431218at2759"/>
<dbReference type="Proteomes" id="UP000022910">
    <property type="component" value="Unassembled WGS sequence"/>
</dbReference>
<sequence>MSRARTSDDIWWARIFDRLDEFLHNYPKLPKNSITENNLPLHIGSKVTIRNYNTFLHHYGSSGYKFRFILNSDNTTGEVYIIGMTSTAHEDIIIRLQEFFKVPNNGVVDDPPIIVTGQVLHYVPGGTRVETAPDACVRPNVAFVPKPAVSTVIPLPPGDTCGNPHARIMCEVAVGQSVGELGRKCSSWIREPYVRAVISIKILEPILNMREPTTGYYYRAMTAKLYRQGMAIQSWDFGNIKKHSRDPVNDPPGCNAPNLAAYQITIPISEVFWDPPYPIPPGYTPAIPLNIVGTNFVVDLYRIQRVALQAQIP</sequence>
<accession>A0A015MRS4</accession>
<dbReference type="HOGENOM" id="CLU_1019947_0_0_1"/>
<proteinExistence type="predicted"/>
<gene>
    <name evidence="1" type="ORF">RirG_095970</name>
</gene>
<organism evidence="1 2">
    <name type="scientific">Rhizophagus irregularis (strain DAOM 197198w)</name>
    <name type="common">Glomus intraradices</name>
    <dbReference type="NCBI Taxonomy" id="1432141"/>
    <lineage>
        <taxon>Eukaryota</taxon>
        <taxon>Fungi</taxon>
        <taxon>Fungi incertae sedis</taxon>
        <taxon>Mucoromycota</taxon>
        <taxon>Glomeromycotina</taxon>
        <taxon>Glomeromycetes</taxon>
        <taxon>Glomerales</taxon>
        <taxon>Glomeraceae</taxon>
        <taxon>Rhizophagus</taxon>
    </lineage>
</organism>
<dbReference type="AlphaFoldDB" id="A0A015MRS4"/>
<dbReference type="EMBL" id="JEMT01016846">
    <property type="protein sequence ID" value="EXX69453.1"/>
    <property type="molecule type" value="Genomic_DNA"/>
</dbReference>
<evidence type="ECO:0000313" key="1">
    <source>
        <dbReference type="EMBL" id="EXX69453.1"/>
    </source>
</evidence>
<keyword evidence="2" id="KW-1185">Reference proteome</keyword>
<protein>
    <submittedName>
        <fullName evidence="1">Uncharacterized protein</fullName>
    </submittedName>
</protein>
<reference evidence="1 2" key="1">
    <citation type="submission" date="2014-02" db="EMBL/GenBank/DDBJ databases">
        <title>Single nucleus genome sequencing reveals high similarity among nuclei of an endomycorrhizal fungus.</title>
        <authorList>
            <person name="Lin K."/>
            <person name="Geurts R."/>
            <person name="Zhang Z."/>
            <person name="Limpens E."/>
            <person name="Saunders D.G."/>
            <person name="Mu D."/>
            <person name="Pang E."/>
            <person name="Cao H."/>
            <person name="Cha H."/>
            <person name="Lin T."/>
            <person name="Zhou Q."/>
            <person name="Shang Y."/>
            <person name="Li Y."/>
            <person name="Ivanov S."/>
            <person name="Sharma T."/>
            <person name="Velzen R.V."/>
            <person name="Ruijter N.D."/>
            <person name="Aanen D.K."/>
            <person name="Win J."/>
            <person name="Kamoun S."/>
            <person name="Bisseling T."/>
            <person name="Huang S."/>
        </authorList>
    </citation>
    <scope>NUCLEOTIDE SEQUENCE [LARGE SCALE GENOMIC DNA]</scope>
    <source>
        <strain evidence="2">DAOM197198w</strain>
    </source>
</reference>
<evidence type="ECO:0000313" key="2">
    <source>
        <dbReference type="Proteomes" id="UP000022910"/>
    </source>
</evidence>
<comment type="caution">
    <text evidence="1">The sequence shown here is derived from an EMBL/GenBank/DDBJ whole genome shotgun (WGS) entry which is preliminary data.</text>
</comment>